<proteinExistence type="predicted"/>
<comment type="caution">
    <text evidence="1">The sequence shown here is derived from an EMBL/GenBank/DDBJ whole genome shotgun (WGS) entry which is preliminary data.</text>
</comment>
<name>A0ABQ9CTG1_9PASS</name>
<gene>
    <name evidence="1" type="ORF">WISP_138179</name>
</gene>
<dbReference type="EMBL" id="WHWB01034693">
    <property type="protein sequence ID" value="KAJ7405716.1"/>
    <property type="molecule type" value="Genomic_DNA"/>
</dbReference>
<accession>A0ABQ9CTG1</accession>
<organism evidence="1 2">
    <name type="scientific">Willisornis vidua</name>
    <name type="common">Xingu scale-backed antbird</name>
    <dbReference type="NCBI Taxonomy" id="1566151"/>
    <lineage>
        <taxon>Eukaryota</taxon>
        <taxon>Metazoa</taxon>
        <taxon>Chordata</taxon>
        <taxon>Craniata</taxon>
        <taxon>Vertebrata</taxon>
        <taxon>Euteleostomi</taxon>
        <taxon>Archelosauria</taxon>
        <taxon>Archosauria</taxon>
        <taxon>Dinosauria</taxon>
        <taxon>Saurischia</taxon>
        <taxon>Theropoda</taxon>
        <taxon>Coelurosauria</taxon>
        <taxon>Aves</taxon>
        <taxon>Neognathae</taxon>
        <taxon>Neoaves</taxon>
        <taxon>Telluraves</taxon>
        <taxon>Australaves</taxon>
        <taxon>Passeriformes</taxon>
        <taxon>Thamnophilidae</taxon>
        <taxon>Willisornis</taxon>
    </lineage>
</organism>
<protein>
    <recommendedName>
        <fullName evidence="3">Rna-directed dna polymerase from mobile element jockey-like</fullName>
    </recommendedName>
</protein>
<evidence type="ECO:0008006" key="3">
    <source>
        <dbReference type="Google" id="ProtNLM"/>
    </source>
</evidence>
<dbReference type="Proteomes" id="UP001145742">
    <property type="component" value="Unassembled WGS sequence"/>
</dbReference>
<sequence length="165" mass="19049">MHPRTIEEMKKEFSKLISINYQQFWLTEDLDRLDCWAEYNSMKFNKVKCQILHLGCNNPLQHNRLGEEWLESCVVEKDLGVTVYSCLGMSLQCAQVTKEPNGILACIKSSMASRTGSVIVPLYLTLVGLRLKSCVQVWAPHIKKDTEVLEHIQRKAMKLMKDLDY</sequence>
<reference evidence="1" key="1">
    <citation type="submission" date="2019-10" db="EMBL/GenBank/DDBJ databases">
        <authorList>
            <person name="Soares A.E.R."/>
            <person name="Aleixo A."/>
            <person name="Schneider P."/>
            <person name="Miyaki C.Y."/>
            <person name="Schneider M.P."/>
            <person name="Mello C."/>
            <person name="Vasconcelos A.T.R."/>
        </authorList>
    </citation>
    <scope>NUCLEOTIDE SEQUENCE</scope>
    <source>
        <tissue evidence="1">Muscle</tissue>
    </source>
</reference>
<keyword evidence="2" id="KW-1185">Reference proteome</keyword>
<evidence type="ECO:0000313" key="2">
    <source>
        <dbReference type="Proteomes" id="UP001145742"/>
    </source>
</evidence>
<dbReference type="PANTHER" id="PTHR33332">
    <property type="entry name" value="REVERSE TRANSCRIPTASE DOMAIN-CONTAINING PROTEIN"/>
    <property type="match status" value="1"/>
</dbReference>
<evidence type="ECO:0000313" key="1">
    <source>
        <dbReference type="EMBL" id="KAJ7405716.1"/>
    </source>
</evidence>